<accession>A0A6G0I0I4</accession>
<feature type="domain" description="C2H2-type" evidence="14">
    <location>
        <begin position="417"/>
        <end position="444"/>
    </location>
</feature>
<keyword evidence="10" id="KW-0804">Transcription</keyword>
<proteinExistence type="inferred from homology"/>
<evidence type="ECO:0000256" key="9">
    <source>
        <dbReference type="ARBA" id="ARBA00023125"/>
    </source>
</evidence>
<keyword evidence="8" id="KW-0805">Transcription regulation</keyword>
<comment type="similarity">
    <text evidence="3">Belongs to the krueppel C2H2-type zinc-finger protein family.</text>
</comment>
<dbReference type="Gene3D" id="3.30.160.60">
    <property type="entry name" value="Classic Zinc Finger"/>
    <property type="match status" value="9"/>
</dbReference>
<gene>
    <name evidence="15" type="ORF">D5F01_LYC16264</name>
</gene>
<evidence type="ECO:0000256" key="6">
    <source>
        <dbReference type="ARBA" id="ARBA00022771"/>
    </source>
</evidence>
<dbReference type="FunFam" id="3.30.160.60:FF:000624">
    <property type="entry name" value="zinc finger protein 697"/>
    <property type="match status" value="1"/>
</dbReference>
<dbReference type="PANTHER" id="PTHR47772">
    <property type="entry name" value="ZINC FINGER PROTEIN 200"/>
    <property type="match status" value="1"/>
</dbReference>
<feature type="domain" description="C2H2-type" evidence="14">
    <location>
        <begin position="334"/>
        <end position="361"/>
    </location>
</feature>
<dbReference type="Pfam" id="PF00096">
    <property type="entry name" value="zf-C2H2"/>
    <property type="match status" value="8"/>
</dbReference>
<dbReference type="FunFam" id="3.30.160.60:FF:000912">
    <property type="entry name" value="Zinc finger protein 660"/>
    <property type="match status" value="1"/>
</dbReference>
<evidence type="ECO:0000256" key="5">
    <source>
        <dbReference type="ARBA" id="ARBA00022737"/>
    </source>
</evidence>
<protein>
    <recommendedName>
        <fullName evidence="14">C2H2-type domain-containing protein</fullName>
    </recommendedName>
</protein>
<dbReference type="AlphaFoldDB" id="A0A6G0I0I4"/>
<evidence type="ECO:0000256" key="1">
    <source>
        <dbReference type="ARBA" id="ARBA00003767"/>
    </source>
</evidence>
<dbReference type="InterPro" id="IPR050636">
    <property type="entry name" value="C2H2-ZF_domain-containing"/>
</dbReference>
<keyword evidence="4" id="KW-0479">Metal-binding</keyword>
<dbReference type="SMART" id="SM00355">
    <property type="entry name" value="ZnF_C2H2"/>
    <property type="match status" value="12"/>
</dbReference>
<dbReference type="FunFam" id="3.30.160.60:FF:000358">
    <property type="entry name" value="zinc finger protein 24"/>
    <property type="match status" value="1"/>
</dbReference>
<keyword evidence="16" id="KW-1185">Reference proteome</keyword>
<evidence type="ECO:0000256" key="13">
    <source>
        <dbReference type="SAM" id="MobiDB-lite"/>
    </source>
</evidence>
<feature type="domain" description="C2H2-type" evidence="14">
    <location>
        <begin position="532"/>
        <end position="559"/>
    </location>
</feature>
<feature type="domain" description="C2H2-type" evidence="14">
    <location>
        <begin position="223"/>
        <end position="250"/>
    </location>
</feature>
<evidence type="ECO:0000256" key="11">
    <source>
        <dbReference type="ARBA" id="ARBA00023242"/>
    </source>
</evidence>
<evidence type="ECO:0000256" key="12">
    <source>
        <dbReference type="PROSITE-ProRule" id="PRU00042"/>
    </source>
</evidence>
<evidence type="ECO:0000313" key="15">
    <source>
        <dbReference type="EMBL" id="KAE8284823.1"/>
    </source>
</evidence>
<feature type="domain" description="C2H2-type" evidence="14">
    <location>
        <begin position="362"/>
        <end position="389"/>
    </location>
</feature>
<evidence type="ECO:0000256" key="8">
    <source>
        <dbReference type="ARBA" id="ARBA00023015"/>
    </source>
</evidence>
<evidence type="ECO:0000256" key="4">
    <source>
        <dbReference type="ARBA" id="ARBA00022723"/>
    </source>
</evidence>
<reference evidence="15 16" key="1">
    <citation type="submission" date="2019-07" db="EMBL/GenBank/DDBJ databases">
        <title>Chromosome genome assembly for large yellow croaker.</title>
        <authorList>
            <person name="Xiao S."/>
        </authorList>
    </citation>
    <scope>NUCLEOTIDE SEQUENCE [LARGE SCALE GENOMIC DNA]</scope>
    <source>
        <strain evidence="15">JMULYC20181020</strain>
        <tissue evidence="15">Muscle</tissue>
    </source>
</reference>
<keyword evidence="11" id="KW-0539">Nucleus</keyword>
<name>A0A6G0I0I4_LARCR</name>
<feature type="domain" description="C2H2-type" evidence="14">
    <location>
        <begin position="504"/>
        <end position="531"/>
    </location>
</feature>
<dbReference type="InterPro" id="IPR013087">
    <property type="entry name" value="Znf_C2H2_type"/>
</dbReference>
<comment type="subcellular location">
    <subcellularLocation>
        <location evidence="2">Nucleus</location>
    </subcellularLocation>
</comment>
<dbReference type="GO" id="GO:0000122">
    <property type="term" value="P:negative regulation of transcription by RNA polymerase II"/>
    <property type="evidence" value="ECO:0007669"/>
    <property type="project" value="UniProtKB-ARBA"/>
</dbReference>
<organism evidence="15 16">
    <name type="scientific">Larimichthys crocea</name>
    <name type="common">Large yellow croaker</name>
    <name type="synonym">Pseudosciaena crocea</name>
    <dbReference type="NCBI Taxonomy" id="215358"/>
    <lineage>
        <taxon>Eukaryota</taxon>
        <taxon>Metazoa</taxon>
        <taxon>Chordata</taxon>
        <taxon>Craniata</taxon>
        <taxon>Vertebrata</taxon>
        <taxon>Euteleostomi</taxon>
        <taxon>Actinopterygii</taxon>
        <taxon>Neopterygii</taxon>
        <taxon>Teleostei</taxon>
        <taxon>Neoteleostei</taxon>
        <taxon>Acanthomorphata</taxon>
        <taxon>Eupercaria</taxon>
        <taxon>Sciaenidae</taxon>
        <taxon>Larimichthys</taxon>
    </lineage>
</organism>
<feature type="domain" description="C2H2-type" evidence="14">
    <location>
        <begin position="249"/>
        <end position="276"/>
    </location>
</feature>
<keyword evidence="6 12" id="KW-0863">Zinc-finger</keyword>
<evidence type="ECO:0000256" key="2">
    <source>
        <dbReference type="ARBA" id="ARBA00004123"/>
    </source>
</evidence>
<feature type="domain" description="C2H2-type" evidence="14">
    <location>
        <begin position="277"/>
        <end position="304"/>
    </location>
</feature>
<feature type="domain" description="C2H2-type" evidence="14">
    <location>
        <begin position="560"/>
        <end position="587"/>
    </location>
</feature>
<dbReference type="GO" id="GO:0005634">
    <property type="term" value="C:nucleus"/>
    <property type="evidence" value="ECO:0007669"/>
    <property type="project" value="UniProtKB-SubCell"/>
</dbReference>
<dbReference type="GO" id="GO:0008270">
    <property type="term" value="F:zinc ion binding"/>
    <property type="evidence" value="ECO:0007669"/>
    <property type="project" value="UniProtKB-KW"/>
</dbReference>
<comment type="caution">
    <text evidence="15">The sequence shown here is derived from an EMBL/GenBank/DDBJ whole genome shotgun (WGS) entry which is preliminary data.</text>
</comment>
<evidence type="ECO:0000256" key="7">
    <source>
        <dbReference type="ARBA" id="ARBA00022833"/>
    </source>
</evidence>
<dbReference type="FunFam" id="3.30.160.60:FF:000759">
    <property type="entry name" value="zinc finger protein 16"/>
    <property type="match status" value="1"/>
</dbReference>
<dbReference type="PROSITE" id="PS00028">
    <property type="entry name" value="ZINC_FINGER_C2H2_1"/>
    <property type="match status" value="10"/>
</dbReference>
<dbReference type="SUPFAM" id="SSF57667">
    <property type="entry name" value="beta-beta-alpha zinc fingers"/>
    <property type="match status" value="7"/>
</dbReference>
<dbReference type="GO" id="GO:0003677">
    <property type="term" value="F:DNA binding"/>
    <property type="evidence" value="ECO:0007669"/>
    <property type="project" value="UniProtKB-KW"/>
</dbReference>
<dbReference type="EMBL" id="REGW02000016">
    <property type="protein sequence ID" value="KAE8284823.1"/>
    <property type="molecule type" value="Genomic_DNA"/>
</dbReference>
<dbReference type="GO" id="GO:0045595">
    <property type="term" value="P:regulation of cell differentiation"/>
    <property type="evidence" value="ECO:0007669"/>
    <property type="project" value="UniProtKB-ARBA"/>
</dbReference>
<evidence type="ECO:0000256" key="3">
    <source>
        <dbReference type="ARBA" id="ARBA00006991"/>
    </source>
</evidence>
<dbReference type="FunFam" id="3.30.160.60:FF:000862">
    <property type="entry name" value="zinc finger protein 697"/>
    <property type="match status" value="1"/>
</dbReference>
<keyword evidence="7" id="KW-0862">Zinc</keyword>
<comment type="function">
    <text evidence="1">May be involved in transcriptional regulation.</text>
</comment>
<keyword evidence="9" id="KW-0238">DNA-binding</keyword>
<feature type="compositionally biased region" description="Low complexity" evidence="13">
    <location>
        <begin position="167"/>
        <end position="176"/>
    </location>
</feature>
<evidence type="ECO:0000313" key="16">
    <source>
        <dbReference type="Proteomes" id="UP000424527"/>
    </source>
</evidence>
<dbReference type="PROSITE" id="PS50157">
    <property type="entry name" value="ZINC_FINGER_C2H2_2"/>
    <property type="match status" value="11"/>
</dbReference>
<feature type="region of interest" description="Disordered" evidence="13">
    <location>
        <begin position="100"/>
        <end position="185"/>
    </location>
</feature>
<keyword evidence="5" id="KW-0677">Repeat</keyword>
<feature type="domain" description="C2H2-type" evidence="14">
    <location>
        <begin position="476"/>
        <end position="503"/>
    </location>
</feature>
<feature type="domain" description="C2H2-type" evidence="14">
    <location>
        <begin position="445"/>
        <end position="472"/>
    </location>
</feature>
<dbReference type="FunFam" id="3.30.160.60:FF:000770">
    <property type="entry name" value="zinc finger protein 16"/>
    <property type="match status" value="1"/>
</dbReference>
<dbReference type="Proteomes" id="UP000424527">
    <property type="component" value="Unassembled WGS sequence"/>
</dbReference>
<dbReference type="PANTHER" id="PTHR47772:SF13">
    <property type="entry name" value="GASTRULA ZINC FINGER PROTEIN XLCGF49.1-LIKE-RELATED"/>
    <property type="match status" value="1"/>
</dbReference>
<dbReference type="FunFam" id="3.30.160.60:FF:001450">
    <property type="entry name" value="zinc finger protein 774"/>
    <property type="match status" value="1"/>
</dbReference>
<evidence type="ECO:0000259" key="14">
    <source>
        <dbReference type="PROSITE" id="PS50157"/>
    </source>
</evidence>
<evidence type="ECO:0000256" key="10">
    <source>
        <dbReference type="ARBA" id="ARBA00023163"/>
    </source>
</evidence>
<sequence>MFSLQCVESQISALMETLVKAAVTELSALLDEATAAQRRPAPAAVAPMKDGEGREVTTLEERQHFNKDITNQFASLMEVWAKGAVEKILMMLKVSVCEAEDSPATEQRAGLGPKTKRTRTKAGQVAGPKKNSTSRSSRQKKKKIDGGLETSLRKKSDHMYNREGQRTAATAADAATGETNSGSHFETEAMLTEPISELASDVSGENTSTATSKIKKKKTTGPFKCPACDKSFALKCLMDRHYLTHSKPHLCSECGKCFAGLRGLIAHTRRHTGEKLYKCTDCGTEFAYKYTFDRHMRQHSLKKPSIHMCTLCENQFTGLPAFQRHQCCALKKTFVCSLCTETFDCRQSLADHENLHSGNRDFVCEICGESFFSSSSLATHRVTHMQKKSCCDVLGVGCSDFSVLKNHLSKHTGEKLFSCEVCGKGCSHLSALKHHMLTHTGERPYVCETCGKRCSHASALQNHMRVHTGKKAGQQPVCSVCGKTFRCMVNLKYHMSIHTGEKPYACDQCDKKFSNPSNLKLHMTVHSGEKRYGCNVCGRRFTQSSSLKLHRRIHTGERPYHCLVCGKGFTHNGYFKKHQRSHLPDGDGQSEITEVTT</sequence>
<dbReference type="InterPro" id="IPR036236">
    <property type="entry name" value="Znf_C2H2_sf"/>
</dbReference>
<dbReference type="FunFam" id="3.30.160.60:FF:000012">
    <property type="entry name" value="RB-associated KRAB zinc finger protein-like"/>
    <property type="match status" value="1"/>
</dbReference>
<feature type="compositionally biased region" description="Basic and acidic residues" evidence="13">
    <location>
        <begin position="151"/>
        <end position="165"/>
    </location>
</feature>